<feature type="signal peptide" evidence="1">
    <location>
        <begin position="1"/>
        <end position="22"/>
    </location>
</feature>
<accession>A0AAE1WT20</accession>
<dbReference type="PANTHER" id="PTHR34789:SF1">
    <property type="entry name" value="EXPRESSED PROTEIN"/>
    <property type="match status" value="1"/>
</dbReference>
<evidence type="ECO:0000313" key="2">
    <source>
        <dbReference type="EMBL" id="KAK4399099.1"/>
    </source>
</evidence>
<dbReference type="AlphaFoldDB" id="A0AAE1WT20"/>
<dbReference type="PANTHER" id="PTHR34789">
    <property type="entry name" value="EXPRESSED PROTEIN"/>
    <property type="match status" value="1"/>
</dbReference>
<comment type="caution">
    <text evidence="2">The sequence shown here is derived from an EMBL/GenBank/DDBJ whole genome shotgun (WGS) entry which is preliminary data.</text>
</comment>
<keyword evidence="1" id="KW-0732">Signal</keyword>
<keyword evidence="3" id="KW-1185">Reference proteome</keyword>
<evidence type="ECO:0000313" key="3">
    <source>
        <dbReference type="Proteomes" id="UP001289374"/>
    </source>
</evidence>
<protein>
    <recommendedName>
        <fullName evidence="4">Glycine-rich protein</fullName>
    </recommendedName>
</protein>
<reference evidence="2" key="2">
    <citation type="journal article" date="2024" name="Plant">
        <title>Genomic evolution and insights into agronomic trait innovations of Sesamum species.</title>
        <authorList>
            <person name="Miao H."/>
            <person name="Wang L."/>
            <person name="Qu L."/>
            <person name="Liu H."/>
            <person name="Sun Y."/>
            <person name="Le M."/>
            <person name="Wang Q."/>
            <person name="Wei S."/>
            <person name="Zheng Y."/>
            <person name="Lin W."/>
            <person name="Duan Y."/>
            <person name="Cao H."/>
            <person name="Xiong S."/>
            <person name="Wang X."/>
            <person name="Wei L."/>
            <person name="Li C."/>
            <person name="Ma Q."/>
            <person name="Ju M."/>
            <person name="Zhao R."/>
            <person name="Li G."/>
            <person name="Mu C."/>
            <person name="Tian Q."/>
            <person name="Mei H."/>
            <person name="Zhang T."/>
            <person name="Gao T."/>
            <person name="Zhang H."/>
        </authorList>
    </citation>
    <scope>NUCLEOTIDE SEQUENCE</scope>
    <source>
        <strain evidence="2">K16</strain>
    </source>
</reference>
<evidence type="ECO:0000256" key="1">
    <source>
        <dbReference type="SAM" id="SignalP"/>
    </source>
</evidence>
<sequence>MTSTLLTFLFSFLLISATLSLATRPQPDAGPGGFLGPGGGFNIPGFGPGFGGGYGSGYGGPSGGHSKHGIVRTSVVCEDKGPCYKKKLKCPARCFSSYGRSGKGYGYGGGGGGCTIDCQKKCTAYC</sequence>
<evidence type="ECO:0008006" key="4">
    <source>
        <dbReference type="Google" id="ProtNLM"/>
    </source>
</evidence>
<name>A0AAE1WT20_9LAMI</name>
<dbReference type="EMBL" id="JACGWL010000007">
    <property type="protein sequence ID" value="KAK4399099.1"/>
    <property type="molecule type" value="Genomic_DNA"/>
</dbReference>
<proteinExistence type="predicted"/>
<organism evidence="2 3">
    <name type="scientific">Sesamum angolense</name>
    <dbReference type="NCBI Taxonomy" id="2727404"/>
    <lineage>
        <taxon>Eukaryota</taxon>
        <taxon>Viridiplantae</taxon>
        <taxon>Streptophyta</taxon>
        <taxon>Embryophyta</taxon>
        <taxon>Tracheophyta</taxon>
        <taxon>Spermatophyta</taxon>
        <taxon>Magnoliopsida</taxon>
        <taxon>eudicotyledons</taxon>
        <taxon>Gunneridae</taxon>
        <taxon>Pentapetalae</taxon>
        <taxon>asterids</taxon>
        <taxon>lamiids</taxon>
        <taxon>Lamiales</taxon>
        <taxon>Pedaliaceae</taxon>
        <taxon>Sesamum</taxon>
    </lineage>
</organism>
<gene>
    <name evidence="2" type="ORF">Sango_1385400</name>
</gene>
<dbReference type="Proteomes" id="UP001289374">
    <property type="component" value="Unassembled WGS sequence"/>
</dbReference>
<feature type="chain" id="PRO_5042118502" description="Glycine-rich protein" evidence="1">
    <location>
        <begin position="23"/>
        <end position="126"/>
    </location>
</feature>
<reference evidence="2" key="1">
    <citation type="submission" date="2020-06" db="EMBL/GenBank/DDBJ databases">
        <authorList>
            <person name="Li T."/>
            <person name="Hu X."/>
            <person name="Zhang T."/>
            <person name="Song X."/>
            <person name="Zhang H."/>
            <person name="Dai N."/>
            <person name="Sheng W."/>
            <person name="Hou X."/>
            <person name="Wei L."/>
        </authorList>
    </citation>
    <scope>NUCLEOTIDE SEQUENCE</scope>
    <source>
        <strain evidence="2">K16</strain>
        <tissue evidence="2">Leaf</tissue>
    </source>
</reference>